<keyword evidence="4" id="KW-1185">Reference proteome</keyword>
<reference evidence="3" key="2">
    <citation type="submission" date="2023-06" db="EMBL/GenBank/DDBJ databases">
        <authorList>
            <person name="Kobayashi Y."/>
            <person name="Kayamori A."/>
            <person name="Aoki K."/>
            <person name="Shiwa Y."/>
            <person name="Fujita N."/>
            <person name="Sugita T."/>
            <person name="Iwasaki W."/>
            <person name="Tanaka N."/>
            <person name="Takashima M."/>
        </authorList>
    </citation>
    <scope>NUCLEOTIDE SEQUENCE</scope>
    <source>
        <strain evidence="3">HIS016</strain>
    </source>
</reference>
<keyword evidence="2" id="KW-0812">Transmembrane</keyword>
<dbReference type="Pfam" id="PF13430">
    <property type="entry name" value="DUF4112"/>
    <property type="match status" value="1"/>
</dbReference>
<feature type="compositionally biased region" description="Basic and acidic residues" evidence="1">
    <location>
        <begin position="192"/>
        <end position="203"/>
    </location>
</feature>
<name>A0AAD3YCB5_9TREE</name>
<keyword evidence="2" id="KW-1133">Transmembrane helix</keyword>
<dbReference type="AlphaFoldDB" id="A0AAD3YCB5"/>
<organism evidence="3 4">
    <name type="scientific">Cutaneotrichosporon spelunceum</name>
    <dbReference type="NCBI Taxonomy" id="1672016"/>
    <lineage>
        <taxon>Eukaryota</taxon>
        <taxon>Fungi</taxon>
        <taxon>Dikarya</taxon>
        <taxon>Basidiomycota</taxon>
        <taxon>Agaricomycotina</taxon>
        <taxon>Tremellomycetes</taxon>
        <taxon>Trichosporonales</taxon>
        <taxon>Trichosporonaceae</taxon>
        <taxon>Cutaneotrichosporon</taxon>
    </lineage>
</organism>
<dbReference type="InterPro" id="IPR025187">
    <property type="entry name" value="DUF4112"/>
</dbReference>
<protein>
    <submittedName>
        <fullName evidence="3">Uncharacterized protein</fullName>
    </submittedName>
</protein>
<comment type="caution">
    <text evidence="3">The sequence shown here is derived from an EMBL/GenBank/DDBJ whole genome shotgun (WGS) entry which is preliminary data.</text>
</comment>
<feature type="transmembrane region" description="Helical" evidence="2">
    <location>
        <begin position="103"/>
        <end position="134"/>
    </location>
</feature>
<evidence type="ECO:0000313" key="3">
    <source>
        <dbReference type="EMBL" id="GMK56782.1"/>
    </source>
</evidence>
<keyword evidence="2" id="KW-0472">Membrane</keyword>
<gene>
    <name evidence="3" type="ORF">CspeluHIS016_0306220</name>
</gene>
<sequence>MSIWSAAPAVYGAYSPNATKKRPARFGAFQPTMRPPVLHRRPRDDAEAQRLYNHVRTVAFYLDAAPVLADLGLPFRAGLDDIISLVPLYGDIVSGLMQLYQVWLAWIFGVPVAVCVRMIINVILDIVVGIVPVIGDILDNLWKANLRNLALLEEWLLTAPEYHILLMPDSNTYLPEPRKAGRWNAWFGPTGREAEDERARERATGSVRRTRRMARDEGEHAFGAAPDVAPEPLD</sequence>
<evidence type="ECO:0000256" key="2">
    <source>
        <dbReference type="SAM" id="Phobius"/>
    </source>
</evidence>
<dbReference type="PANTHER" id="PTHR35519:SF2">
    <property type="entry name" value="PH DOMAIN PROTEIN"/>
    <property type="match status" value="1"/>
</dbReference>
<evidence type="ECO:0000313" key="4">
    <source>
        <dbReference type="Proteomes" id="UP001222932"/>
    </source>
</evidence>
<dbReference type="PANTHER" id="PTHR35519">
    <property type="entry name" value="MEMBRANE PROTEINS"/>
    <property type="match status" value="1"/>
</dbReference>
<feature type="region of interest" description="Disordered" evidence="1">
    <location>
        <begin position="192"/>
        <end position="234"/>
    </location>
</feature>
<evidence type="ECO:0000256" key="1">
    <source>
        <dbReference type="SAM" id="MobiDB-lite"/>
    </source>
</evidence>
<proteinExistence type="predicted"/>
<dbReference type="Proteomes" id="UP001222932">
    <property type="component" value="Unassembled WGS sequence"/>
</dbReference>
<accession>A0AAD3YCB5</accession>
<dbReference type="EMBL" id="BTCM01000003">
    <property type="protein sequence ID" value="GMK56782.1"/>
    <property type="molecule type" value="Genomic_DNA"/>
</dbReference>
<reference evidence="3" key="1">
    <citation type="journal article" date="2023" name="BMC Genomics">
        <title>Chromosome-level genome assemblies of Cutaneotrichosporon spp. (Trichosporonales, Basidiomycota) reveal imbalanced evolution between nucleotide sequences and chromosome synteny.</title>
        <authorList>
            <person name="Kobayashi Y."/>
            <person name="Kayamori A."/>
            <person name="Aoki K."/>
            <person name="Shiwa Y."/>
            <person name="Matsutani M."/>
            <person name="Fujita N."/>
            <person name="Sugita T."/>
            <person name="Iwasaki W."/>
            <person name="Tanaka N."/>
            <person name="Takashima M."/>
        </authorList>
    </citation>
    <scope>NUCLEOTIDE SEQUENCE</scope>
    <source>
        <strain evidence="3">HIS016</strain>
    </source>
</reference>